<evidence type="ECO:0000313" key="3">
    <source>
        <dbReference type="EMBL" id="KFK35318.1"/>
    </source>
</evidence>
<dbReference type="Gene3D" id="3.10.129.10">
    <property type="entry name" value="Hotdog Thioesterase"/>
    <property type="match status" value="1"/>
</dbReference>
<dbReference type="eggNOG" id="KOG3328">
    <property type="taxonomic scope" value="Eukaryota"/>
</dbReference>
<proteinExistence type="inferred from homology"/>
<dbReference type="Pfam" id="PF03061">
    <property type="entry name" value="4HBT"/>
    <property type="match status" value="1"/>
</dbReference>
<evidence type="ECO:0000259" key="2">
    <source>
        <dbReference type="Pfam" id="PF03061"/>
    </source>
</evidence>
<dbReference type="PANTHER" id="PTHR21660">
    <property type="entry name" value="THIOESTERASE SUPERFAMILY MEMBER-RELATED"/>
    <property type="match status" value="1"/>
</dbReference>
<dbReference type="AlphaFoldDB" id="A0A087GZL6"/>
<gene>
    <name evidence="3" type="ordered locus">AALP_Aa5g268800</name>
</gene>
<reference evidence="4" key="1">
    <citation type="journal article" date="2015" name="Nat. Plants">
        <title>Genome expansion of Arabis alpina linked with retrotransposition and reduced symmetric DNA methylation.</title>
        <authorList>
            <person name="Willing E.M."/>
            <person name="Rawat V."/>
            <person name="Mandakova T."/>
            <person name="Maumus F."/>
            <person name="James G.V."/>
            <person name="Nordstroem K.J."/>
            <person name="Becker C."/>
            <person name="Warthmann N."/>
            <person name="Chica C."/>
            <person name="Szarzynska B."/>
            <person name="Zytnicki M."/>
            <person name="Albani M.C."/>
            <person name="Kiefer C."/>
            <person name="Bergonzi S."/>
            <person name="Castaings L."/>
            <person name="Mateos J.L."/>
            <person name="Berns M.C."/>
            <person name="Bujdoso N."/>
            <person name="Piofczyk T."/>
            <person name="de Lorenzo L."/>
            <person name="Barrero-Sicilia C."/>
            <person name="Mateos I."/>
            <person name="Piednoel M."/>
            <person name="Hagmann J."/>
            <person name="Chen-Min-Tao R."/>
            <person name="Iglesias-Fernandez R."/>
            <person name="Schuster S.C."/>
            <person name="Alonso-Blanco C."/>
            <person name="Roudier F."/>
            <person name="Carbonero P."/>
            <person name="Paz-Ares J."/>
            <person name="Davis S.J."/>
            <person name="Pecinka A."/>
            <person name="Quesneville H."/>
            <person name="Colot V."/>
            <person name="Lysak M.A."/>
            <person name="Weigel D."/>
            <person name="Coupland G."/>
            <person name="Schneeberger K."/>
        </authorList>
    </citation>
    <scope>NUCLEOTIDE SEQUENCE [LARGE SCALE GENOMIC DNA]</scope>
    <source>
        <strain evidence="4">cv. Pajares</strain>
    </source>
</reference>
<sequence>MSSSSSSPVSSKTTIVSKETDPNHVLSIAQFFKSLTLPDPSLDDYTSHDSFSVLLQGNIKALSVERGRISCSVVVTPSLANFYNGLHGGVVASIAERVSMACVKTVVSEDKPLFLGELSISYLSAAPVLSEVLVEGSVVRSGRNLSVVNVEFKMKETMKVTYLARATFYHSLISKL</sequence>
<comment type="similarity">
    <text evidence="1">Belongs to the thioesterase PaaI family.</text>
</comment>
<organism evidence="3 4">
    <name type="scientific">Arabis alpina</name>
    <name type="common">Alpine rock-cress</name>
    <dbReference type="NCBI Taxonomy" id="50452"/>
    <lineage>
        <taxon>Eukaryota</taxon>
        <taxon>Viridiplantae</taxon>
        <taxon>Streptophyta</taxon>
        <taxon>Embryophyta</taxon>
        <taxon>Tracheophyta</taxon>
        <taxon>Spermatophyta</taxon>
        <taxon>Magnoliopsida</taxon>
        <taxon>eudicotyledons</taxon>
        <taxon>Gunneridae</taxon>
        <taxon>Pentapetalae</taxon>
        <taxon>rosids</taxon>
        <taxon>malvids</taxon>
        <taxon>Brassicales</taxon>
        <taxon>Brassicaceae</taxon>
        <taxon>Arabideae</taxon>
        <taxon>Arabis</taxon>
    </lineage>
</organism>
<dbReference type="OMA" id="MAYSARV"/>
<dbReference type="PANTHER" id="PTHR21660:SF12">
    <property type="entry name" value="OS07G0462700 PROTEIN"/>
    <property type="match status" value="1"/>
</dbReference>
<protein>
    <recommendedName>
        <fullName evidence="2">Thioesterase domain-containing protein</fullName>
    </recommendedName>
</protein>
<dbReference type="OrthoDB" id="46529at2759"/>
<dbReference type="SUPFAM" id="SSF54637">
    <property type="entry name" value="Thioesterase/thiol ester dehydrase-isomerase"/>
    <property type="match status" value="1"/>
</dbReference>
<dbReference type="InterPro" id="IPR039298">
    <property type="entry name" value="ACOT13"/>
</dbReference>
<dbReference type="Gramene" id="KFK35318">
    <property type="protein sequence ID" value="KFK35318"/>
    <property type="gene ID" value="AALP_AA5G268800"/>
</dbReference>
<keyword evidence="4" id="KW-1185">Reference proteome</keyword>
<evidence type="ECO:0000313" key="4">
    <source>
        <dbReference type="Proteomes" id="UP000029120"/>
    </source>
</evidence>
<dbReference type="InterPro" id="IPR029069">
    <property type="entry name" value="HotDog_dom_sf"/>
</dbReference>
<name>A0A087GZL6_ARAAL</name>
<feature type="domain" description="Thioesterase" evidence="2">
    <location>
        <begin position="86"/>
        <end position="159"/>
    </location>
</feature>
<dbReference type="Proteomes" id="UP000029120">
    <property type="component" value="Chromosome 5"/>
</dbReference>
<dbReference type="InterPro" id="IPR006683">
    <property type="entry name" value="Thioestr_dom"/>
</dbReference>
<evidence type="ECO:0000256" key="1">
    <source>
        <dbReference type="ARBA" id="ARBA00008324"/>
    </source>
</evidence>
<dbReference type="GO" id="GO:0047617">
    <property type="term" value="F:fatty acyl-CoA hydrolase activity"/>
    <property type="evidence" value="ECO:0007669"/>
    <property type="project" value="InterPro"/>
</dbReference>
<dbReference type="EMBL" id="CM002873">
    <property type="protein sequence ID" value="KFK35318.1"/>
    <property type="molecule type" value="Genomic_DNA"/>
</dbReference>
<dbReference type="CDD" id="cd03443">
    <property type="entry name" value="PaaI_thioesterase"/>
    <property type="match status" value="1"/>
</dbReference>
<accession>A0A087GZL6</accession>